<reference evidence="10 11" key="1">
    <citation type="submission" date="2017-08" db="EMBL/GenBank/DDBJ databases">
        <title>Whole Genome Sequence of Sphingobium hydrophobicum C1: Insights into Adaption to the Electronic-waste Contaminated Sediment.</title>
        <authorList>
            <person name="Song D."/>
            <person name="Chen X."/>
            <person name="Xu M."/>
        </authorList>
    </citation>
    <scope>NUCLEOTIDE SEQUENCE [LARGE SCALE GENOMIC DNA]</scope>
    <source>
        <strain evidence="10 11">C1</strain>
    </source>
</reference>
<evidence type="ECO:0000256" key="1">
    <source>
        <dbReference type="ARBA" id="ARBA00022553"/>
    </source>
</evidence>
<keyword evidence="3" id="KW-0805">Transcription regulation</keyword>
<evidence type="ECO:0000259" key="9">
    <source>
        <dbReference type="PROSITE" id="PS51755"/>
    </source>
</evidence>
<dbReference type="Proteomes" id="UP000217141">
    <property type="component" value="Chromosome II"/>
</dbReference>
<keyword evidence="4 7" id="KW-0238">DNA-binding</keyword>
<dbReference type="SUPFAM" id="SSF46894">
    <property type="entry name" value="C-terminal effector domain of the bipartite response regulators"/>
    <property type="match status" value="1"/>
</dbReference>
<sequence length="244" mass="26984">MPDTASTRAATILVVDDDADIRELIVGQLAQENYRLLSAANLGELRQTLRDHAVDLIVLDLNLPDGDGLSLCRELRGEGSDVQIIMVTARGSAIDRVLGLELGADDYLTKPFEPRELLVRIRNLLRRGRGDNGAQSRAGSARYAHFGPWRLDLVQRRLIAPDDRLVMLSSAEYRLLCHFIEQPNIVLGREALLPERRATAAFDRSIDLQISRLRQKLSSVAGGSELILTVRGEGYVLASAVDYS</sequence>
<dbReference type="PROSITE" id="PS50110">
    <property type="entry name" value="RESPONSE_REGULATORY"/>
    <property type="match status" value="1"/>
</dbReference>
<evidence type="ECO:0000256" key="3">
    <source>
        <dbReference type="ARBA" id="ARBA00023015"/>
    </source>
</evidence>
<keyword evidence="2" id="KW-0902">Two-component regulatory system</keyword>
<dbReference type="InterPro" id="IPR001867">
    <property type="entry name" value="OmpR/PhoB-type_DNA-bd"/>
</dbReference>
<dbReference type="Pfam" id="PF00072">
    <property type="entry name" value="Response_reg"/>
    <property type="match status" value="1"/>
</dbReference>
<feature type="domain" description="Response regulatory" evidence="8">
    <location>
        <begin position="11"/>
        <end position="125"/>
    </location>
</feature>
<evidence type="ECO:0000313" key="10">
    <source>
        <dbReference type="EMBL" id="ASY46315.1"/>
    </source>
</evidence>
<evidence type="ECO:0000259" key="8">
    <source>
        <dbReference type="PROSITE" id="PS50110"/>
    </source>
</evidence>
<feature type="modified residue" description="4-aspartylphosphate" evidence="6">
    <location>
        <position position="60"/>
    </location>
</feature>
<dbReference type="SUPFAM" id="SSF52172">
    <property type="entry name" value="CheY-like"/>
    <property type="match status" value="1"/>
</dbReference>
<evidence type="ECO:0000256" key="2">
    <source>
        <dbReference type="ARBA" id="ARBA00023012"/>
    </source>
</evidence>
<dbReference type="EMBL" id="CP022746">
    <property type="protein sequence ID" value="ASY46315.1"/>
    <property type="molecule type" value="Genomic_DNA"/>
</dbReference>
<dbReference type="InterPro" id="IPR039420">
    <property type="entry name" value="WalR-like"/>
</dbReference>
<dbReference type="InterPro" id="IPR016032">
    <property type="entry name" value="Sig_transdc_resp-reg_C-effctor"/>
</dbReference>
<dbReference type="GO" id="GO:0006355">
    <property type="term" value="P:regulation of DNA-templated transcription"/>
    <property type="evidence" value="ECO:0007669"/>
    <property type="project" value="InterPro"/>
</dbReference>
<dbReference type="AlphaFoldDB" id="A0A249MYM1"/>
<feature type="domain" description="OmpR/PhoB-type" evidence="9">
    <location>
        <begin position="141"/>
        <end position="239"/>
    </location>
</feature>
<evidence type="ECO:0000313" key="11">
    <source>
        <dbReference type="Proteomes" id="UP000217141"/>
    </source>
</evidence>
<dbReference type="InterPro" id="IPR011006">
    <property type="entry name" value="CheY-like_superfamily"/>
</dbReference>
<evidence type="ECO:0000256" key="7">
    <source>
        <dbReference type="PROSITE-ProRule" id="PRU01091"/>
    </source>
</evidence>
<dbReference type="RefSeq" id="WP_017183415.1">
    <property type="nucleotide sequence ID" value="NZ_CP022746.1"/>
</dbReference>
<evidence type="ECO:0000256" key="4">
    <source>
        <dbReference type="ARBA" id="ARBA00023125"/>
    </source>
</evidence>
<dbReference type="InterPro" id="IPR036388">
    <property type="entry name" value="WH-like_DNA-bd_sf"/>
</dbReference>
<dbReference type="PANTHER" id="PTHR48111:SF4">
    <property type="entry name" value="DNA-BINDING DUAL TRANSCRIPTIONAL REGULATOR OMPR"/>
    <property type="match status" value="1"/>
</dbReference>
<feature type="DNA-binding region" description="OmpR/PhoB-type" evidence="7">
    <location>
        <begin position="141"/>
        <end position="239"/>
    </location>
</feature>
<keyword evidence="5" id="KW-0804">Transcription</keyword>
<dbReference type="PANTHER" id="PTHR48111">
    <property type="entry name" value="REGULATOR OF RPOS"/>
    <property type="match status" value="1"/>
</dbReference>
<dbReference type="GO" id="GO:0000156">
    <property type="term" value="F:phosphorelay response regulator activity"/>
    <property type="evidence" value="ECO:0007669"/>
    <property type="project" value="TreeGrafter"/>
</dbReference>
<evidence type="ECO:0000256" key="6">
    <source>
        <dbReference type="PROSITE-ProRule" id="PRU00169"/>
    </source>
</evidence>
<keyword evidence="1 6" id="KW-0597">Phosphoprotein</keyword>
<dbReference type="Gene3D" id="3.40.50.2300">
    <property type="match status" value="1"/>
</dbReference>
<accession>A0A249MYM1</accession>
<dbReference type="GO" id="GO:0005829">
    <property type="term" value="C:cytosol"/>
    <property type="evidence" value="ECO:0007669"/>
    <property type="project" value="TreeGrafter"/>
</dbReference>
<dbReference type="Pfam" id="PF00486">
    <property type="entry name" value="Trans_reg_C"/>
    <property type="match status" value="1"/>
</dbReference>
<dbReference type="GO" id="GO:0000976">
    <property type="term" value="F:transcription cis-regulatory region binding"/>
    <property type="evidence" value="ECO:0007669"/>
    <property type="project" value="TreeGrafter"/>
</dbReference>
<organism evidence="10 11">
    <name type="scientific">Sphingobium xenophagum</name>
    <dbReference type="NCBI Taxonomy" id="121428"/>
    <lineage>
        <taxon>Bacteria</taxon>
        <taxon>Pseudomonadati</taxon>
        <taxon>Pseudomonadota</taxon>
        <taxon>Alphaproteobacteria</taxon>
        <taxon>Sphingomonadales</taxon>
        <taxon>Sphingomonadaceae</taxon>
        <taxon>Sphingobium</taxon>
    </lineage>
</organism>
<protein>
    <submittedName>
        <fullName evidence="10">DNA-binding response regulator</fullName>
    </submittedName>
</protein>
<dbReference type="PROSITE" id="PS51755">
    <property type="entry name" value="OMPR_PHOB"/>
    <property type="match status" value="1"/>
</dbReference>
<dbReference type="SMART" id="SM00862">
    <property type="entry name" value="Trans_reg_C"/>
    <property type="match status" value="1"/>
</dbReference>
<evidence type="ECO:0000256" key="5">
    <source>
        <dbReference type="ARBA" id="ARBA00023163"/>
    </source>
</evidence>
<dbReference type="KEGG" id="shyd:CJD35_17770"/>
<dbReference type="GO" id="GO:0032993">
    <property type="term" value="C:protein-DNA complex"/>
    <property type="evidence" value="ECO:0007669"/>
    <property type="project" value="TreeGrafter"/>
</dbReference>
<gene>
    <name evidence="10" type="ORF">CJD35_17770</name>
</gene>
<name>A0A249MYM1_SPHXE</name>
<proteinExistence type="predicted"/>
<dbReference type="InterPro" id="IPR001789">
    <property type="entry name" value="Sig_transdc_resp-reg_receiver"/>
</dbReference>
<dbReference type="SMART" id="SM00448">
    <property type="entry name" value="REC"/>
    <property type="match status" value="1"/>
</dbReference>
<dbReference type="CDD" id="cd00383">
    <property type="entry name" value="trans_reg_C"/>
    <property type="match status" value="1"/>
</dbReference>
<dbReference type="Gene3D" id="1.10.10.10">
    <property type="entry name" value="Winged helix-like DNA-binding domain superfamily/Winged helix DNA-binding domain"/>
    <property type="match status" value="1"/>
</dbReference>
<dbReference type="Gene3D" id="6.10.250.690">
    <property type="match status" value="1"/>
</dbReference>